<dbReference type="OrthoDB" id="6057489at2"/>
<accession>A0A1N6HMR0</accession>
<dbReference type="PANTHER" id="PTHR32305">
    <property type="match status" value="1"/>
</dbReference>
<name>A0A1N6HMR0_9SPHN</name>
<dbReference type="InterPro" id="IPR006530">
    <property type="entry name" value="YD"/>
</dbReference>
<dbReference type="InterPro" id="IPR022385">
    <property type="entry name" value="Rhs_assc_core"/>
</dbReference>
<keyword evidence="1" id="KW-0175">Coiled coil</keyword>
<evidence type="ECO:0000313" key="3">
    <source>
        <dbReference type="EMBL" id="SIO21124.1"/>
    </source>
</evidence>
<dbReference type="Proteomes" id="UP000185192">
    <property type="component" value="Unassembled WGS sequence"/>
</dbReference>
<organism evidence="3 4">
    <name type="scientific">Parasphingorhabdus marina DSM 22363</name>
    <dbReference type="NCBI Taxonomy" id="1123272"/>
    <lineage>
        <taxon>Bacteria</taxon>
        <taxon>Pseudomonadati</taxon>
        <taxon>Pseudomonadota</taxon>
        <taxon>Alphaproteobacteria</taxon>
        <taxon>Sphingomonadales</taxon>
        <taxon>Sphingomonadaceae</taxon>
        <taxon>Parasphingorhabdus</taxon>
    </lineage>
</organism>
<dbReference type="AlphaFoldDB" id="A0A1N6HMR0"/>
<proteinExistence type="predicted"/>
<sequence>MRQSLNRKIALALTATVIGTSLAASAAQAQTSPSDHTSATRYDILGRVVGTIAPDPDGSGTLKYLATRTTYDARGNVIKVESGELASWQSEAVAPANWSGFTIHRTAHSAYDGSNRKTKDWVAGSDNVTVSLTQYSYDNVGRLECTAVRMNPATYTGLPASACTHATEGPDGKDRITKTVYDVAGQVLQVRRAFGVQNVEQAEVTYSYTQNGNKEYVIDANGNRAKLTYDGHDRQRYWSFPSKTRPSSFNDTTQATALATAGNVDFSDFEEYGYDANGNRTSLRKRDGFTIAYQYDALNRMTVKDLPYRADLPYEHRKDVYYTYDLRGLQLSATYISTAGEGLRSTYDDAGRQLTASMYVNSVSKTLSYQYDKNGNRTRITHPDGQYFTYSYDGLNRSYDIYEGSAIWANRRAANRYNDRGQLWYNHRLTGLQDAYYYDPVGRLSSLDIQAQGTAEDNIFGFSYTPASQIRSRTTSNDLYANTAHYDVDRNYTTNGLNQYSAAGPASFTYDANGNLTSDGSTTFTYDVENRLISASGAKTATLTYDPLGRLYEVSSPSGTTRFLYDGDALVAEYNTAGAITARYVHGNGVDNPLLWYDGSTVSSTTRRHLFANWQGSISAITDANGNAIAVNAYDAYGIANDTNIGRFQYTGQIAIPEIGIYHYKARAYSPTLGRFLQTDPIGYEDQYNLYAYVGNDPVGNVDPFGMYGCNSAATRICQKPQESAIRQLETSLENVSSLRDALENGDELTEEQQQIQDRVGEFLGEGFGESADNLTGLIDTGNRALAVLRSDIPVVQRAQPKAHQDRRAVAAGSKGTEGSVPKNRHLVIYPAFSKIHPPAQARTLIHEALHHVPYQTINDGPRSNTYGRRSAQKLASRNPAAALKSATNLAFALGLGVE</sequence>
<dbReference type="PANTHER" id="PTHR32305:SF15">
    <property type="entry name" value="PROTEIN RHSA-RELATED"/>
    <property type="match status" value="1"/>
</dbReference>
<keyword evidence="2" id="KW-0732">Signal</keyword>
<evidence type="ECO:0000256" key="2">
    <source>
        <dbReference type="SAM" id="SignalP"/>
    </source>
</evidence>
<dbReference type="InterPro" id="IPR050708">
    <property type="entry name" value="T6SS_VgrG/RHS"/>
</dbReference>
<dbReference type="NCBIfam" id="TIGR01643">
    <property type="entry name" value="YD_repeat_2x"/>
    <property type="match status" value="2"/>
</dbReference>
<dbReference type="Gene3D" id="2.180.10.10">
    <property type="entry name" value="RHS repeat-associated core"/>
    <property type="match status" value="2"/>
</dbReference>
<dbReference type="Gene3D" id="3.40.390.10">
    <property type="entry name" value="Collagenase (Catalytic Domain)"/>
    <property type="match status" value="1"/>
</dbReference>
<dbReference type="EMBL" id="FSQW01000002">
    <property type="protein sequence ID" value="SIO21124.1"/>
    <property type="molecule type" value="Genomic_DNA"/>
</dbReference>
<feature type="signal peptide" evidence="2">
    <location>
        <begin position="1"/>
        <end position="26"/>
    </location>
</feature>
<keyword evidence="4" id="KW-1185">Reference proteome</keyword>
<dbReference type="NCBIfam" id="TIGR03696">
    <property type="entry name" value="Rhs_assc_core"/>
    <property type="match status" value="1"/>
</dbReference>
<evidence type="ECO:0000256" key="1">
    <source>
        <dbReference type="SAM" id="Coils"/>
    </source>
</evidence>
<dbReference type="InterPro" id="IPR024079">
    <property type="entry name" value="MetalloPept_cat_dom_sf"/>
</dbReference>
<dbReference type="RefSeq" id="WP_074206241.1">
    <property type="nucleotide sequence ID" value="NZ_FSQW01000002.1"/>
</dbReference>
<feature type="coiled-coil region" evidence="1">
    <location>
        <begin position="726"/>
        <end position="759"/>
    </location>
</feature>
<dbReference type="Pfam" id="PF05593">
    <property type="entry name" value="RHS_repeat"/>
    <property type="match status" value="2"/>
</dbReference>
<dbReference type="STRING" id="1123272.SAMN02745824_3368"/>
<evidence type="ECO:0000313" key="4">
    <source>
        <dbReference type="Proteomes" id="UP000185192"/>
    </source>
</evidence>
<dbReference type="InterPro" id="IPR031325">
    <property type="entry name" value="RHS_repeat"/>
</dbReference>
<protein>
    <submittedName>
        <fullName evidence="3">RHS repeat-associated core domain-containing protein</fullName>
    </submittedName>
</protein>
<feature type="chain" id="PRO_5012071237" evidence="2">
    <location>
        <begin position="27"/>
        <end position="899"/>
    </location>
</feature>
<dbReference type="GO" id="GO:0008237">
    <property type="term" value="F:metallopeptidase activity"/>
    <property type="evidence" value="ECO:0007669"/>
    <property type="project" value="InterPro"/>
</dbReference>
<gene>
    <name evidence="3" type="ORF">SAMN02745824_3368</name>
</gene>
<reference evidence="4" key="1">
    <citation type="submission" date="2016-11" db="EMBL/GenBank/DDBJ databases">
        <authorList>
            <person name="Varghese N."/>
            <person name="Submissions S."/>
        </authorList>
    </citation>
    <scope>NUCLEOTIDE SEQUENCE [LARGE SCALE GENOMIC DNA]</scope>
    <source>
        <strain evidence="4">DSM 22363</strain>
    </source>
</reference>